<gene>
    <name evidence="2" type="primary">RvY_18707-1</name>
    <name evidence="2" type="synonym">RvY_18707.1</name>
    <name evidence="2" type="ORF">RvY_18707</name>
</gene>
<feature type="compositionally biased region" description="Low complexity" evidence="1">
    <location>
        <begin position="31"/>
        <end position="51"/>
    </location>
</feature>
<evidence type="ECO:0000313" key="2">
    <source>
        <dbReference type="EMBL" id="GAV09111.1"/>
    </source>
</evidence>
<feature type="region of interest" description="Disordered" evidence="1">
    <location>
        <begin position="1"/>
        <end position="58"/>
    </location>
</feature>
<evidence type="ECO:0000256" key="1">
    <source>
        <dbReference type="SAM" id="MobiDB-lite"/>
    </source>
</evidence>
<dbReference type="Proteomes" id="UP000186922">
    <property type="component" value="Unassembled WGS sequence"/>
</dbReference>
<reference evidence="2 3" key="1">
    <citation type="journal article" date="2016" name="Nat. Commun.">
        <title>Extremotolerant tardigrade genome and improved radiotolerance of human cultured cells by tardigrade-unique protein.</title>
        <authorList>
            <person name="Hashimoto T."/>
            <person name="Horikawa D.D."/>
            <person name="Saito Y."/>
            <person name="Kuwahara H."/>
            <person name="Kozuka-Hata H."/>
            <person name="Shin-I T."/>
            <person name="Minakuchi Y."/>
            <person name="Ohishi K."/>
            <person name="Motoyama A."/>
            <person name="Aizu T."/>
            <person name="Enomoto A."/>
            <person name="Kondo K."/>
            <person name="Tanaka S."/>
            <person name="Hara Y."/>
            <person name="Koshikawa S."/>
            <person name="Sagara H."/>
            <person name="Miura T."/>
            <person name="Yokobori S."/>
            <person name="Miyagawa K."/>
            <person name="Suzuki Y."/>
            <person name="Kubo T."/>
            <person name="Oyama M."/>
            <person name="Kohara Y."/>
            <person name="Fujiyama A."/>
            <person name="Arakawa K."/>
            <person name="Katayama T."/>
            <person name="Toyoda A."/>
            <person name="Kunieda T."/>
        </authorList>
    </citation>
    <scope>NUCLEOTIDE SEQUENCE [LARGE SCALE GENOMIC DNA]</scope>
    <source>
        <strain evidence="2 3">YOKOZUNA-1</strain>
    </source>
</reference>
<dbReference type="AlphaFoldDB" id="A0A1D1W6U3"/>
<protein>
    <submittedName>
        <fullName evidence="2">Uncharacterized protein</fullName>
    </submittedName>
</protein>
<sequence>MEAVDEIVITKKPRRGRKRRPLGGRRKTAKKNGAAKQKPAPAAKTRAKNPARSPVIPPVPATVLGLVDVDGVRRSARLEQHQAARGSVVDCNPPRQSATKALPNTNQHDQTILEGKNGA</sequence>
<proteinExistence type="predicted"/>
<dbReference type="EMBL" id="BDGG01000020">
    <property type="protein sequence ID" value="GAV09111.1"/>
    <property type="molecule type" value="Genomic_DNA"/>
</dbReference>
<feature type="region of interest" description="Disordered" evidence="1">
    <location>
        <begin position="80"/>
        <end position="119"/>
    </location>
</feature>
<feature type="compositionally biased region" description="Polar residues" evidence="1">
    <location>
        <begin position="94"/>
        <end position="110"/>
    </location>
</feature>
<keyword evidence="3" id="KW-1185">Reference proteome</keyword>
<accession>A0A1D1W6U3</accession>
<comment type="caution">
    <text evidence="2">The sequence shown here is derived from an EMBL/GenBank/DDBJ whole genome shotgun (WGS) entry which is preliminary data.</text>
</comment>
<name>A0A1D1W6U3_RAMVA</name>
<organism evidence="2 3">
    <name type="scientific">Ramazzottius varieornatus</name>
    <name type="common">Water bear</name>
    <name type="synonym">Tardigrade</name>
    <dbReference type="NCBI Taxonomy" id="947166"/>
    <lineage>
        <taxon>Eukaryota</taxon>
        <taxon>Metazoa</taxon>
        <taxon>Ecdysozoa</taxon>
        <taxon>Tardigrada</taxon>
        <taxon>Eutardigrada</taxon>
        <taxon>Parachela</taxon>
        <taxon>Hypsibioidea</taxon>
        <taxon>Ramazzottiidae</taxon>
        <taxon>Ramazzottius</taxon>
    </lineage>
</organism>
<evidence type="ECO:0000313" key="3">
    <source>
        <dbReference type="Proteomes" id="UP000186922"/>
    </source>
</evidence>
<feature type="compositionally biased region" description="Basic residues" evidence="1">
    <location>
        <begin position="11"/>
        <end position="30"/>
    </location>
</feature>